<dbReference type="EMBL" id="JAZHOG010000014">
    <property type="protein sequence ID" value="MEJ8569495.1"/>
    <property type="molecule type" value="Genomic_DNA"/>
</dbReference>
<organism evidence="1 2">
    <name type="scientific">Elongatibacter sediminis</name>
    <dbReference type="NCBI Taxonomy" id="3119006"/>
    <lineage>
        <taxon>Bacteria</taxon>
        <taxon>Pseudomonadati</taxon>
        <taxon>Pseudomonadota</taxon>
        <taxon>Gammaproteobacteria</taxon>
        <taxon>Chromatiales</taxon>
        <taxon>Wenzhouxiangellaceae</taxon>
        <taxon>Elongatibacter</taxon>
    </lineage>
</organism>
<name>A0AAW9RMI4_9GAMM</name>
<evidence type="ECO:0000313" key="1">
    <source>
        <dbReference type="EMBL" id="MEJ8569495.1"/>
    </source>
</evidence>
<sequence length="215" mass="25027">MTTEIKRPDYVRQRLPEIGFWFVDVPRTSSTVLRMAFYRRYGRLFGKPSASSGIGLGLIPPHVPAAQLREALGPDLWDSLYTFSIVRNPFERVLSLFSFLQQNGKLPGMSLSQYVKRLTRREFDYHGHYLSNTGYVCDDQGEVLVSEVFRYDRRPEWLPVIAERTGCPELMKDHSKVYSTGSDSGLDRFDTRSRRLIRKFFAEDFERFDFDRSGT</sequence>
<reference evidence="1 2" key="1">
    <citation type="submission" date="2024-02" db="EMBL/GenBank/DDBJ databases">
        <title>A novel Wenzhouxiangellaceae bacterium, isolated from coastal sediments.</title>
        <authorList>
            <person name="Du Z.-J."/>
            <person name="Ye Y.-Q."/>
            <person name="Zhang X.-Y."/>
        </authorList>
    </citation>
    <scope>NUCLEOTIDE SEQUENCE [LARGE SCALE GENOMIC DNA]</scope>
    <source>
        <strain evidence="1 2">CH-27</strain>
    </source>
</reference>
<comment type="caution">
    <text evidence="1">The sequence shown here is derived from an EMBL/GenBank/DDBJ whole genome shotgun (WGS) entry which is preliminary data.</text>
</comment>
<evidence type="ECO:0008006" key="3">
    <source>
        <dbReference type="Google" id="ProtNLM"/>
    </source>
</evidence>
<dbReference type="SUPFAM" id="SSF52540">
    <property type="entry name" value="P-loop containing nucleoside triphosphate hydrolases"/>
    <property type="match status" value="1"/>
</dbReference>
<dbReference type="Proteomes" id="UP001359886">
    <property type="component" value="Unassembled WGS sequence"/>
</dbReference>
<protein>
    <recommendedName>
        <fullName evidence="3">Sulfotransferase family protein</fullName>
    </recommendedName>
</protein>
<keyword evidence="2" id="KW-1185">Reference proteome</keyword>
<proteinExistence type="predicted"/>
<dbReference type="InterPro" id="IPR027417">
    <property type="entry name" value="P-loop_NTPase"/>
</dbReference>
<dbReference type="AlphaFoldDB" id="A0AAW9RMI4"/>
<dbReference type="RefSeq" id="WP_354696818.1">
    <property type="nucleotide sequence ID" value="NZ_JAZHOG010000014.1"/>
</dbReference>
<evidence type="ECO:0000313" key="2">
    <source>
        <dbReference type="Proteomes" id="UP001359886"/>
    </source>
</evidence>
<accession>A0AAW9RMI4</accession>
<gene>
    <name evidence="1" type="ORF">V3330_17845</name>
</gene>